<accession>A0A2U8WCK1</accession>
<dbReference type="Proteomes" id="UP000245926">
    <property type="component" value="Chromosome"/>
</dbReference>
<organism evidence="2 3">
    <name type="scientific">Methylobacterium durans</name>
    <dbReference type="NCBI Taxonomy" id="2202825"/>
    <lineage>
        <taxon>Bacteria</taxon>
        <taxon>Pseudomonadati</taxon>
        <taxon>Pseudomonadota</taxon>
        <taxon>Alphaproteobacteria</taxon>
        <taxon>Hyphomicrobiales</taxon>
        <taxon>Methylobacteriaceae</taxon>
        <taxon>Methylobacterium</taxon>
    </lineage>
</organism>
<dbReference type="AlphaFoldDB" id="A0A2U8WCK1"/>
<proteinExistence type="predicted"/>
<evidence type="ECO:0000259" key="1">
    <source>
        <dbReference type="Pfam" id="PF07157"/>
    </source>
</evidence>
<dbReference type="InterPro" id="IPR009826">
    <property type="entry name" value="DNA_circ_N"/>
</dbReference>
<feature type="domain" description="DNA circulation N-terminal" evidence="1">
    <location>
        <begin position="10"/>
        <end position="96"/>
    </location>
</feature>
<dbReference type="EMBL" id="CP029550">
    <property type="protein sequence ID" value="AWN43170.1"/>
    <property type="molecule type" value="Genomic_DNA"/>
</dbReference>
<dbReference type="OrthoDB" id="378644at2"/>
<dbReference type="RefSeq" id="WP_109893717.1">
    <property type="nucleotide sequence ID" value="NZ_CP029550.1"/>
</dbReference>
<reference evidence="3" key="1">
    <citation type="submission" date="2018-05" db="EMBL/GenBank/DDBJ databases">
        <title>Complete Genome Sequence of Methylobacterium sp. 17SD2-17.</title>
        <authorList>
            <person name="Srinivasan S."/>
        </authorList>
    </citation>
    <scope>NUCLEOTIDE SEQUENCE [LARGE SCALE GENOMIC DNA]</scope>
    <source>
        <strain evidence="3">17SD2-17</strain>
    </source>
</reference>
<protein>
    <recommendedName>
        <fullName evidence="1">DNA circulation N-terminal domain-containing protein</fullName>
    </recommendedName>
</protein>
<sequence length="173" mass="18777">MADSPWRARLRPASFRGAEFHVEVGTRAGGRRVALHEFAKRDDPYAEDMGRRAIRNAVTAYLVGPDYLDDRDILIESLDAEGPGLLIHPTLGEFDVVCDGFNAIERRERGGYVEIECTFIEVGSIGSYQAQADTAGAVGMKADDLSTASGAFADSYVNTDSLDLGAGRDTDWV</sequence>
<keyword evidence="3" id="KW-1185">Reference proteome</keyword>
<name>A0A2U8WCK1_9HYPH</name>
<evidence type="ECO:0000313" key="2">
    <source>
        <dbReference type="EMBL" id="AWN43170.1"/>
    </source>
</evidence>
<evidence type="ECO:0000313" key="3">
    <source>
        <dbReference type="Proteomes" id="UP000245926"/>
    </source>
</evidence>
<dbReference type="Pfam" id="PF07157">
    <property type="entry name" value="DNA_circ_N"/>
    <property type="match status" value="1"/>
</dbReference>
<gene>
    <name evidence="2" type="ORF">DK389_25080</name>
</gene>
<dbReference type="KEGG" id="mets:DK389_25080"/>